<dbReference type="InterPro" id="IPR050356">
    <property type="entry name" value="SulA_CellDiv_inhibitor"/>
</dbReference>
<dbReference type="STRING" id="1348657.M622_08225"/>
<dbReference type="EMBL" id="ATJV01000114">
    <property type="protein sequence ID" value="EPZ13947.1"/>
    <property type="molecule type" value="Genomic_DNA"/>
</dbReference>
<proteinExistence type="predicted"/>
<dbReference type="OrthoDB" id="625722at2"/>
<sequence length="482" mass="52512">MLWLAIFVPALPLQVFTRAQLDAELPMAVLDARASARILLANDAACAQGVNADQAVAAAQAIAPALRLQPRQPERETALLAEIACWAGCFTPRISLAPPNAVLLEISASLRLFGGMAAVEQQVHEGLELLGLVTHVACAPTPLAAHWFAVCGQGPVAGSDWRQALERLPLAVLDNNPACPAAALELLAGLGIRSLGEVRALPAAGLALRQAGAISLLIARARGEQPDPRPWFEPPARFANELVLPAPSHHSEALLFAARRLFASLSAWLRARHTAIDHCRLVLVHERHATSALDIVLGHPSDDDKHIALIARELLATQVLADEVCALRLEAEHVLEHPLVAGELFETPAQLRDEAWRLLERLRARLGKDAICRLDAVADHRPEAAWQVCAANSAATSPAPRRPATLALPGRRRPFWLLPEPRAIGARQFTLLGDAERIESGWWDGGDIRRDYYLAHERDHRLCWIFHQLDPPGGWYVQGYFG</sequence>
<dbReference type="PATRIC" id="fig|1348657.5.peg.3675"/>
<accession>S9ZKC7</accession>
<comment type="caution">
    <text evidence="3">The sequence shown here is derived from an EMBL/GenBank/DDBJ whole genome shotgun (WGS) entry which is preliminary data.</text>
</comment>
<keyword evidence="4" id="KW-1185">Reference proteome</keyword>
<dbReference type="InterPro" id="IPR001126">
    <property type="entry name" value="UmuC"/>
</dbReference>
<organism evidence="3 4">
    <name type="scientific">Thauera terpenica 58Eu</name>
    <dbReference type="NCBI Taxonomy" id="1348657"/>
    <lineage>
        <taxon>Bacteria</taxon>
        <taxon>Pseudomonadati</taxon>
        <taxon>Pseudomonadota</taxon>
        <taxon>Betaproteobacteria</taxon>
        <taxon>Rhodocyclales</taxon>
        <taxon>Zoogloeaceae</taxon>
        <taxon>Thauera</taxon>
    </lineage>
</organism>
<dbReference type="RefSeq" id="WP_021251055.1">
    <property type="nucleotide sequence ID" value="NZ_ATJV01000114.1"/>
</dbReference>
<dbReference type="CDD" id="cd03468">
    <property type="entry name" value="PolY_like"/>
    <property type="match status" value="1"/>
</dbReference>
<evidence type="ECO:0000313" key="4">
    <source>
        <dbReference type="Proteomes" id="UP000015455"/>
    </source>
</evidence>
<dbReference type="PANTHER" id="PTHR35369:SF2">
    <property type="entry name" value="BLR3025 PROTEIN"/>
    <property type="match status" value="1"/>
</dbReference>
<evidence type="ECO:0000259" key="2">
    <source>
        <dbReference type="Pfam" id="PF00817"/>
    </source>
</evidence>
<name>S9ZKC7_9RHOO</name>
<dbReference type="PANTHER" id="PTHR35369">
    <property type="entry name" value="BLR3025 PROTEIN-RELATED"/>
    <property type="match status" value="1"/>
</dbReference>
<dbReference type="eggNOG" id="COG0389">
    <property type="taxonomic scope" value="Bacteria"/>
</dbReference>
<feature type="domain" description="UmuC" evidence="2">
    <location>
        <begin position="19"/>
        <end position="145"/>
    </location>
</feature>
<dbReference type="SUPFAM" id="SSF56672">
    <property type="entry name" value="DNA/RNA polymerases"/>
    <property type="match status" value="1"/>
</dbReference>
<keyword evidence="1" id="KW-0227">DNA damage</keyword>
<dbReference type="GO" id="GO:0006281">
    <property type="term" value="P:DNA repair"/>
    <property type="evidence" value="ECO:0007669"/>
    <property type="project" value="InterPro"/>
</dbReference>
<dbReference type="AlphaFoldDB" id="S9ZKC7"/>
<dbReference type="InterPro" id="IPR043502">
    <property type="entry name" value="DNA/RNA_pol_sf"/>
</dbReference>
<reference evidence="3 4" key="1">
    <citation type="submission" date="2013-06" db="EMBL/GenBank/DDBJ databases">
        <title>Draft genome sequence of Thauera terpenica.</title>
        <authorList>
            <person name="Liu B."/>
            <person name="Frostegard A.H."/>
            <person name="Shapleigh J.P."/>
        </authorList>
    </citation>
    <scope>NUCLEOTIDE SEQUENCE [LARGE SCALE GENOMIC DNA]</scope>
    <source>
        <strain evidence="3 4">58Eu</strain>
    </source>
</reference>
<dbReference type="Proteomes" id="UP000015455">
    <property type="component" value="Unassembled WGS sequence"/>
</dbReference>
<evidence type="ECO:0000313" key="3">
    <source>
        <dbReference type="EMBL" id="EPZ13947.1"/>
    </source>
</evidence>
<gene>
    <name evidence="3" type="ORF">M622_08225</name>
</gene>
<dbReference type="Pfam" id="PF00817">
    <property type="entry name" value="IMS"/>
    <property type="match status" value="1"/>
</dbReference>
<protein>
    <recommendedName>
        <fullName evidence="2">UmuC domain-containing protein</fullName>
    </recommendedName>
</protein>
<evidence type="ECO:0000256" key="1">
    <source>
        <dbReference type="ARBA" id="ARBA00022763"/>
    </source>
</evidence>